<name>A0A0M2Q1Q1_PROHO</name>
<evidence type="ECO:0000313" key="3">
    <source>
        <dbReference type="Proteomes" id="UP000034681"/>
    </source>
</evidence>
<proteinExistence type="predicted"/>
<organism evidence="2 3">
    <name type="scientific">Prochlorothrix hollandica PCC 9006 = CALU 1027</name>
    <dbReference type="NCBI Taxonomy" id="317619"/>
    <lineage>
        <taxon>Bacteria</taxon>
        <taxon>Bacillati</taxon>
        <taxon>Cyanobacteriota</taxon>
        <taxon>Cyanophyceae</taxon>
        <taxon>Prochlorotrichales</taxon>
        <taxon>Prochlorotrichaceae</taxon>
        <taxon>Prochlorothrix</taxon>
    </lineage>
</organism>
<dbReference type="RefSeq" id="WP_016924528.1">
    <property type="nucleotide sequence ID" value="NZ_KB235941.1"/>
</dbReference>
<dbReference type="OrthoDB" id="495619at2"/>
<dbReference type="InterPro" id="IPR041049">
    <property type="entry name" value="DUF5615"/>
</dbReference>
<accession>A0A0M2Q1Q1</accession>
<dbReference type="Pfam" id="PF18480">
    <property type="entry name" value="DUF5615"/>
    <property type="match status" value="1"/>
</dbReference>
<dbReference type="Proteomes" id="UP000034681">
    <property type="component" value="Unassembled WGS sequence"/>
</dbReference>
<evidence type="ECO:0000259" key="1">
    <source>
        <dbReference type="Pfam" id="PF18480"/>
    </source>
</evidence>
<evidence type="ECO:0000313" key="2">
    <source>
        <dbReference type="EMBL" id="KKJ01233.1"/>
    </source>
</evidence>
<dbReference type="AlphaFoldDB" id="A0A0M2Q1Q1"/>
<dbReference type="EMBL" id="AJTX02000002">
    <property type="protein sequence ID" value="KKJ01233.1"/>
    <property type="molecule type" value="Genomic_DNA"/>
</dbReference>
<dbReference type="STRING" id="317619.GCA_000332315_03644"/>
<reference evidence="2" key="1">
    <citation type="submission" date="2012-04" db="EMBL/GenBank/DDBJ databases">
        <authorList>
            <person name="Borisov I.G."/>
            <person name="Ivanikova N.V."/>
            <person name="Pinevich A.V."/>
        </authorList>
    </citation>
    <scope>NUCLEOTIDE SEQUENCE</scope>
    <source>
        <strain evidence="2">CALU 1027</strain>
    </source>
</reference>
<keyword evidence="3" id="KW-1185">Reference proteome</keyword>
<sequence>MAIGLYMDVHVPQAITDQLRRRGVDVLTAWDDGMQELPDDQLLDRVTDLGRILFTQDIRFRVLAERWQSQGRNFSGLVFGHQLGGTIGQFVQDLECIAQASDPEEWLNGVDYIPFKRL</sequence>
<comment type="caution">
    <text evidence="2">The sequence shown here is derived from an EMBL/GenBank/DDBJ whole genome shotgun (WGS) entry which is preliminary data.</text>
</comment>
<dbReference type="eggNOG" id="COG4634">
    <property type="taxonomic scope" value="Bacteria"/>
</dbReference>
<gene>
    <name evidence="2" type="ORF">PROH_02320</name>
</gene>
<protein>
    <recommendedName>
        <fullName evidence="1">DUF5615 domain-containing protein</fullName>
    </recommendedName>
</protein>
<feature type="domain" description="DUF5615" evidence="1">
    <location>
        <begin position="5"/>
        <end position="67"/>
    </location>
</feature>